<comment type="caution">
    <text evidence="1">The sequence shown here is derived from an EMBL/GenBank/DDBJ whole genome shotgun (WGS) entry which is preliminary data.</text>
</comment>
<dbReference type="EMBL" id="BGZK01000363">
    <property type="protein sequence ID" value="GBP39308.1"/>
    <property type="molecule type" value="Genomic_DNA"/>
</dbReference>
<dbReference type="OrthoDB" id="2438421at2759"/>
<accession>A0A4C1VJM6</accession>
<organism evidence="1 2">
    <name type="scientific">Eumeta variegata</name>
    <name type="common">Bagworm moth</name>
    <name type="synonym">Eumeta japonica</name>
    <dbReference type="NCBI Taxonomy" id="151549"/>
    <lineage>
        <taxon>Eukaryota</taxon>
        <taxon>Metazoa</taxon>
        <taxon>Ecdysozoa</taxon>
        <taxon>Arthropoda</taxon>
        <taxon>Hexapoda</taxon>
        <taxon>Insecta</taxon>
        <taxon>Pterygota</taxon>
        <taxon>Neoptera</taxon>
        <taxon>Endopterygota</taxon>
        <taxon>Lepidoptera</taxon>
        <taxon>Glossata</taxon>
        <taxon>Ditrysia</taxon>
        <taxon>Tineoidea</taxon>
        <taxon>Psychidae</taxon>
        <taxon>Oiketicinae</taxon>
        <taxon>Eumeta</taxon>
    </lineage>
</organism>
<evidence type="ECO:0000313" key="1">
    <source>
        <dbReference type="EMBL" id="GBP39308.1"/>
    </source>
</evidence>
<keyword evidence="2" id="KW-1185">Reference proteome</keyword>
<evidence type="ECO:0008006" key="3">
    <source>
        <dbReference type="Google" id="ProtNLM"/>
    </source>
</evidence>
<dbReference type="Proteomes" id="UP000299102">
    <property type="component" value="Unassembled WGS sequence"/>
</dbReference>
<reference evidence="1 2" key="1">
    <citation type="journal article" date="2019" name="Commun. Biol.">
        <title>The bagworm genome reveals a unique fibroin gene that provides high tensile strength.</title>
        <authorList>
            <person name="Kono N."/>
            <person name="Nakamura H."/>
            <person name="Ohtoshi R."/>
            <person name="Tomita M."/>
            <person name="Numata K."/>
            <person name="Arakawa K."/>
        </authorList>
    </citation>
    <scope>NUCLEOTIDE SEQUENCE [LARGE SCALE GENOMIC DNA]</scope>
</reference>
<dbReference type="AlphaFoldDB" id="A0A4C1VJM6"/>
<proteinExistence type="predicted"/>
<sequence>MVQRFLELRSVINNIPFRYVKAPNAHWFRNIYCLIRYLDITTFGGSHKRNFGRRAVAKEVQKLALQEMTKRMGLIEYVTALAIATILDPRFKKMHFNDAIACSNAVSKIKDLMKINWHQNVNIESDSDKSD</sequence>
<protein>
    <recommendedName>
        <fullName evidence="3">Zinc finger BED domain-containing protein 4</fullName>
    </recommendedName>
</protein>
<evidence type="ECO:0000313" key="2">
    <source>
        <dbReference type="Proteomes" id="UP000299102"/>
    </source>
</evidence>
<name>A0A4C1VJM6_EUMVA</name>
<gene>
    <name evidence="1" type="ORF">EVAR_20536_1</name>
</gene>